<feature type="compositionally biased region" description="Basic and acidic residues" evidence="1">
    <location>
        <begin position="1408"/>
        <end position="1417"/>
    </location>
</feature>
<feature type="compositionally biased region" description="Polar residues" evidence="1">
    <location>
        <begin position="586"/>
        <end position="615"/>
    </location>
</feature>
<feature type="compositionally biased region" description="Polar residues" evidence="1">
    <location>
        <begin position="242"/>
        <end position="259"/>
    </location>
</feature>
<evidence type="ECO:0000313" key="2">
    <source>
        <dbReference type="EMBL" id="CAE8618216.1"/>
    </source>
</evidence>
<feature type="region of interest" description="Disordered" evidence="1">
    <location>
        <begin position="238"/>
        <end position="267"/>
    </location>
</feature>
<proteinExistence type="predicted"/>
<feature type="compositionally biased region" description="Low complexity" evidence="1">
    <location>
        <begin position="828"/>
        <end position="852"/>
    </location>
</feature>
<feature type="region of interest" description="Disordered" evidence="1">
    <location>
        <begin position="896"/>
        <end position="936"/>
    </location>
</feature>
<evidence type="ECO:0000256" key="1">
    <source>
        <dbReference type="SAM" id="MobiDB-lite"/>
    </source>
</evidence>
<feature type="compositionally biased region" description="Low complexity" evidence="1">
    <location>
        <begin position="2105"/>
        <end position="2136"/>
    </location>
</feature>
<feature type="region of interest" description="Disordered" evidence="1">
    <location>
        <begin position="178"/>
        <end position="213"/>
    </location>
</feature>
<feature type="compositionally biased region" description="Acidic residues" evidence="1">
    <location>
        <begin position="1418"/>
        <end position="1429"/>
    </location>
</feature>
<comment type="caution">
    <text evidence="2">The sequence shown here is derived from an EMBL/GenBank/DDBJ whole genome shotgun (WGS) entry which is preliminary data.</text>
</comment>
<feature type="region of interest" description="Disordered" evidence="1">
    <location>
        <begin position="40"/>
        <end position="78"/>
    </location>
</feature>
<dbReference type="Proteomes" id="UP000654075">
    <property type="component" value="Unassembled WGS sequence"/>
</dbReference>
<accession>A0A813G0T4</accession>
<feature type="region of interest" description="Disordered" evidence="1">
    <location>
        <begin position="706"/>
        <end position="738"/>
    </location>
</feature>
<feature type="region of interest" description="Disordered" evidence="1">
    <location>
        <begin position="1398"/>
        <end position="1447"/>
    </location>
</feature>
<feature type="region of interest" description="Disordered" evidence="1">
    <location>
        <begin position="517"/>
        <end position="644"/>
    </location>
</feature>
<feature type="region of interest" description="Disordered" evidence="1">
    <location>
        <begin position="759"/>
        <end position="870"/>
    </location>
</feature>
<feature type="compositionally biased region" description="Low complexity" evidence="1">
    <location>
        <begin position="523"/>
        <end position="540"/>
    </location>
</feature>
<feature type="region of interest" description="Disordered" evidence="1">
    <location>
        <begin position="2068"/>
        <end position="2174"/>
    </location>
</feature>
<dbReference type="EMBL" id="CAJNNV010026452">
    <property type="protein sequence ID" value="CAE8618216.1"/>
    <property type="molecule type" value="Genomic_DNA"/>
</dbReference>
<dbReference type="OrthoDB" id="434757at2759"/>
<keyword evidence="3" id="KW-1185">Reference proteome</keyword>
<feature type="compositionally biased region" description="Polar residues" evidence="1">
    <location>
        <begin position="56"/>
        <end position="68"/>
    </location>
</feature>
<feature type="compositionally biased region" description="Polar residues" evidence="1">
    <location>
        <begin position="772"/>
        <end position="783"/>
    </location>
</feature>
<feature type="compositionally biased region" description="Basic and acidic residues" evidence="1">
    <location>
        <begin position="40"/>
        <end position="55"/>
    </location>
</feature>
<feature type="region of interest" description="Disordered" evidence="1">
    <location>
        <begin position="356"/>
        <end position="388"/>
    </location>
</feature>
<sequence length="2226" mass="238913">MQDKPPPLLGDDLDFQDFQRLEADSKLRGAAAQEVHCCLRTRDASNGDPVDRSDTRPTAGSLSRSVSPDTRARRPPSASEIAAAKLAQALGNTAAEELLARWGEDVLAALPDSEDNIIQQMRKNEHDVSRCDELGQLRRAREEAYQRFVTCTSRKQAAYVALEKAMNLEITDDEADVDDWRAPSCGAPSEPAGSEVGLEDQAKTTKKKKGWGGAKKFMGKIGIGGKPSKRLEVPSPAIAGASASTSPRGATQRTGSRTPPISPRPQTPKELMVEAASDELVESAQEIQCATEEMDKFEAGCLEKVHALARHYTEVEVNSARGMREAVRQGVMALEEWADEVRAAVGLHSDVHFDASTSAGSPSSVGASPSRTQSSSASEAEAEEGQAEGKVPIDAVVECPGFKLQVGEDPELQAQLASSQTDALLRRVSPMLRARGLCSQMASTTEVLDSQSLAALNSSNALLEQSLRETRPRNLALQLRQCRRELDKEVTRLEGLAAVVGAASGAEKIRMERYCEQQQLGGSSSSTSSPSRSVSPTIRVHSLGKSGSGPQTLNKLSIPPMPSRTPSPSASRDGGSSRHTPWRPPTLSSLVEHSNSSHPNSDLNTSGQVSPSSPAFGSGQGLRSGAQSLRSLGGRSPRPAFADPAAAAAAAARVSVDSGFRRTNPFGSDEVKSLTFATDAVLDGNPFDTDKADDAGNFIDRHAAEDSSNPFTLDEPEDHLGNPFGSDAEDAVGNPFGSDAVDDSCNSFAKGASDHGNPFAFADELEHGGNPFNMSETVDQSSPFDGDTGQGLGTAFFRDSGGADGTADPGEVWSASRKRGPKSEDSAKVSSGSGDESESSSVSLKAKSASGAQASRLSLPPLPVADDARTSRNSAPRLALAARPAALNLVVSSAPSSDALESGMPRMASVTSRASASEALRGDRSPRQQPSLAGCLASSASSGANVTVAEVQSPESDITVYQAEKFFSASSLEIALAKSDAALCKGRLGPDDGYWNWEWVDHQVEEGHMELHRSSLLQAEILTDDDWSLFAYEQLLLCRHMLSDADPALEHLTGVLPVCRVKLGINSLVHHRLAELSAPDGSEALLAGGLGFSIVDVRFRLTLLLRAWARAETSFGVLVGPHEWPEWTTSWVRRQLAVLKGSVIERSVALHHQGRAEARSTCNRCLKALRRLDKLAEEGLWGKSQKLEELSEPGGRRLLAALSRDLDALRPVQGDWHFGCMFAARVFGKLWRAATDADSEDHLSLDAPLVAAALLSGVHPYMTTLQLDTHALLLAQQLWVSLSMPPAASPSKNGSGVVAVYQLPGKALAVAASLLEDFSQWLQGTPVDAASCFARRATVYGDASAAQRLAEELAARRLMTVELRDGLVESLKNYRRNLEPEAFRPALELWRRSHRQTRRSELLPGPRRRADTFGRSDEDLEPELSEDEGATPRRQKTETGEGSIGDDEDEELIRRFGHWFVWRSASATAELVLSPFDSPQQVPPGDADAWRRMGPRIKKHLEGLTAAVKSLMDELQCELRFYNKAWICVGQGQDHLGVAAAAMAAAVRPRLRALLSSGIWPTADYGSAVLEVPAGGGRLLQALEALDREARRRPEPRVRPPEPGASSLSLVDVLLSHVTSALSGSLASLDRDVTSHALDGSEDTVFVPLRPPALLYCEGVVTLWRFIHDALDAPLSLGVPVDIVVRPFVTGFLGQVLDRTGQRLVRSCENLDSFRMALRAAQIAGELANTEYIVNSDEEVGAEDAAKRSGGRKRTAKNIWGKVKEKVVDDIRKNTIIEAGLLEVEPRVVAPPIRQVIVRLTSVGFCLSELGGVYSKLVNEVNSGDDSACPTMRHNDARRLICEELPDLQEALLERGQCLVRYLAARLVYFELRAELFERLYFHAPAQTALGGVTTPIASSAEGSSCLTLEAIVSRRQDSFLGLIEETPAPLLVSLVVELGTHLTHAWTYVILDYLRRQKLDQVAPYLDDDQDALKRTIGDMMRAARRRLEAAERVQGGAGQQPSGQQSLNGLSADDCKNGERKLDEVQRVAQSLILKAHSGTAEELARYAAKVRGDLPQADTNGLAESAFGIGERPPTPPVRERSQTPVGRGRSPPAQKARFERSASPAAAAASTTASTFLFAGRSSGARPSSSPSGPSPSPSPRGEAAAGLHPGQGDHLEDSSTQRAPGKPMWARAWKATKSGPEEGLGWPQGLLVLEVAPRADDEKCTQLKLSNEIVGIIIAAE</sequence>
<feature type="compositionally biased region" description="Low complexity" evidence="1">
    <location>
        <begin position="635"/>
        <end position="644"/>
    </location>
</feature>
<feature type="compositionally biased region" description="Low complexity" evidence="1">
    <location>
        <begin position="356"/>
        <end position="379"/>
    </location>
</feature>
<reference evidence="2" key="1">
    <citation type="submission" date="2021-02" db="EMBL/GenBank/DDBJ databases">
        <authorList>
            <person name="Dougan E. K."/>
            <person name="Rhodes N."/>
            <person name="Thang M."/>
            <person name="Chan C."/>
        </authorList>
    </citation>
    <scope>NUCLEOTIDE SEQUENCE</scope>
</reference>
<evidence type="ECO:0000313" key="3">
    <source>
        <dbReference type="Proteomes" id="UP000654075"/>
    </source>
</evidence>
<name>A0A813G0T4_POLGL</name>
<organism evidence="2 3">
    <name type="scientific">Polarella glacialis</name>
    <name type="common">Dinoflagellate</name>
    <dbReference type="NCBI Taxonomy" id="89957"/>
    <lineage>
        <taxon>Eukaryota</taxon>
        <taxon>Sar</taxon>
        <taxon>Alveolata</taxon>
        <taxon>Dinophyceae</taxon>
        <taxon>Suessiales</taxon>
        <taxon>Suessiaceae</taxon>
        <taxon>Polarella</taxon>
    </lineage>
</organism>
<protein>
    <submittedName>
        <fullName evidence="2">Uncharacterized protein</fullName>
    </submittedName>
</protein>
<gene>
    <name evidence="2" type="ORF">PGLA1383_LOCUS35856</name>
</gene>
<feature type="region of interest" description="Disordered" evidence="1">
    <location>
        <begin position="1991"/>
        <end position="2017"/>
    </location>
</feature>